<protein>
    <submittedName>
        <fullName evidence="2">Uncharacterized protein</fullName>
    </submittedName>
</protein>
<feature type="region of interest" description="Disordered" evidence="1">
    <location>
        <begin position="29"/>
        <end position="53"/>
    </location>
</feature>
<name>A0ABZ3CZ09_9GAMM</name>
<reference evidence="2 3" key="1">
    <citation type="submission" date="2024-04" db="EMBL/GenBank/DDBJ databases">
        <title>Salinicola lusitanus LLJ914,a marine bacterium isolated from the Okinawa Trough.</title>
        <authorList>
            <person name="Li J."/>
        </authorList>
    </citation>
    <scope>NUCLEOTIDE SEQUENCE [LARGE SCALE GENOMIC DNA]</scope>
    <source>
        <strain evidence="2 3">LLJ914</strain>
    </source>
</reference>
<organism evidence="2 3">
    <name type="scientific">Salinicola lusitanus</name>
    <dbReference type="NCBI Taxonomy" id="1949085"/>
    <lineage>
        <taxon>Bacteria</taxon>
        <taxon>Pseudomonadati</taxon>
        <taxon>Pseudomonadota</taxon>
        <taxon>Gammaproteobacteria</taxon>
        <taxon>Oceanospirillales</taxon>
        <taxon>Halomonadaceae</taxon>
        <taxon>Salinicola</taxon>
    </lineage>
</organism>
<evidence type="ECO:0000256" key="1">
    <source>
        <dbReference type="SAM" id="MobiDB-lite"/>
    </source>
</evidence>
<keyword evidence="3" id="KW-1185">Reference proteome</keyword>
<gene>
    <name evidence="2" type="ORF">AAGT95_10880</name>
</gene>
<sequence length="53" mass="5599">MSLFSVGCIAVGFVAFGLFVALRLCSSDKSPPEARDRLQEPNPSHKAGAGHRA</sequence>
<evidence type="ECO:0000313" key="3">
    <source>
        <dbReference type="Proteomes" id="UP001453229"/>
    </source>
</evidence>
<accession>A0ABZ3CZ09</accession>
<feature type="compositionally biased region" description="Basic and acidic residues" evidence="1">
    <location>
        <begin position="30"/>
        <end position="39"/>
    </location>
</feature>
<dbReference type="Proteomes" id="UP001453229">
    <property type="component" value="Chromosome"/>
</dbReference>
<dbReference type="RefSeq" id="WP_157958421.1">
    <property type="nucleotide sequence ID" value="NZ_CP151919.1"/>
</dbReference>
<proteinExistence type="predicted"/>
<dbReference type="EMBL" id="CP151919">
    <property type="protein sequence ID" value="XAD56467.1"/>
    <property type="molecule type" value="Genomic_DNA"/>
</dbReference>
<evidence type="ECO:0000313" key="2">
    <source>
        <dbReference type="EMBL" id="XAD56467.1"/>
    </source>
</evidence>